<evidence type="ECO:0000256" key="2">
    <source>
        <dbReference type="SAM" id="Phobius"/>
    </source>
</evidence>
<feature type="compositionally biased region" description="Pro residues" evidence="1">
    <location>
        <begin position="805"/>
        <end position="821"/>
    </location>
</feature>
<feature type="compositionally biased region" description="Polar residues" evidence="1">
    <location>
        <begin position="290"/>
        <end position="299"/>
    </location>
</feature>
<feature type="compositionally biased region" description="Low complexity" evidence="1">
    <location>
        <begin position="384"/>
        <end position="409"/>
    </location>
</feature>
<name>A0ABR1WUJ2_9PEZI</name>
<comment type="caution">
    <text evidence="3">The sequence shown here is derived from an EMBL/GenBank/DDBJ whole genome shotgun (WGS) entry which is preliminary data.</text>
</comment>
<feature type="transmembrane region" description="Helical" evidence="2">
    <location>
        <begin position="1284"/>
        <end position="1310"/>
    </location>
</feature>
<evidence type="ECO:0000313" key="4">
    <source>
        <dbReference type="Proteomes" id="UP001480595"/>
    </source>
</evidence>
<proteinExistence type="predicted"/>
<organism evidence="3 4">
    <name type="scientific">Apiospora phragmitis</name>
    <dbReference type="NCBI Taxonomy" id="2905665"/>
    <lineage>
        <taxon>Eukaryota</taxon>
        <taxon>Fungi</taxon>
        <taxon>Dikarya</taxon>
        <taxon>Ascomycota</taxon>
        <taxon>Pezizomycotina</taxon>
        <taxon>Sordariomycetes</taxon>
        <taxon>Xylariomycetidae</taxon>
        <taxon>Amphisphaeriales</taxon>
        <taxon>Apiosporaceae</taxon>
        <taxon>Apiospora</taxon>
    </lineage>
</organism>
<feature type="transmembrane region" description="Helical" evidence="2">
    <location>
        <begin position="1160"/>
        <end position="1181"/>
    </location>
</feature>
<feature type="compositionally biased region" description="Polar residues" evidence="1">
    <location>
        <begin position="259"/>
        <end position="268"/>
    </location>
</feature>
<dbReference type="PRINTS" id="PR01217">
    <property type="entry name" value="PRICHEXTENSN"/>
</dbReference>
<keyword evidence="2" id="KW-0812">Transmembrane</keyword>
<sequence length="1491" mass="162600">MRRVPSQHHQGRSGSFAPLAQDEHDHEHGHEHETEVEAGEEGQLGGHRLSAKARFQQQVQQVIRQSSLTHEDQQYESVPNHHEYAASLASSRLVRGSWNSPPEEFQEINIAELAGTYVEYYGPRAPSSLSKQSDVPTESTFVDDKDKFFYCAYETPIVGIDEKRVSPTTNRPMRNFADYRPFVLKSSFSLVLLLLLGVLLGLTVYSTQVLPAEDQLLGSPNSPSSHNDTVPGLRLRGLVSGRSFGLASLISVKVGRADQSGNVTQPGQAQPDEGQPQESSKPAPVATPPVDSTSAQTLPTPGRGPATTDVADPTTPPMQDPSPPKPEPGDAKPSRSLPGKQPQPPQTSPDNQPTPTNGDGGGVQIPPTSPTTSDPPKESPPKPTTTDKPPTTEATPPKEAPSPTGATPPTEAPSPTEAPLPTETPSPTETPGDSGTLLPHPQPGDQSPGTVIRSLLPAVKRPRNLKIQALHFKLRPQLQITQAMNVHRSPLLGTVNPRINQIPQFQPQTQIQAQIQTQIQTQIQILRRSRAINFHQSLLPTIHLTINQIPQFKPQPQLQTLRRSQANNLHQSLLPDLTINQIPQLQPQSQIQALRRSRAINFHQSLLPATRLRIIQTLQFKPQDQHPIQTLQSKSHHLDRTLQFKLQPLIQNLRLKLQPLIRTHQFGFQHLIQNLRPNSPPASSMPPIDQSPPPPPPRPSATPPVDQTPRPGNTLALQKQPTPPPAASITSSATLLLLATSQPDEVPPPVLGVVSTPLPDTDSPPPPPQQQKPEITLPAPQPDNPENTPPPEQKEPEDGPLRPLHTPPPQLKKPENTPVPPHTITVVVATKVDQHSTMTSTSTETTTDPVGAIFTQERITTLDLVQKVVSQATIVYTDWTETGNFMTWIYTTLTDTAGSPTATQSRLVNMAPFLRTYTDAEGRPTSTGTAWHQNQWRVRTKTNGRGGYTTETYASKTTTSIMVDAFGRATATTTEILTETLAITTLYDPNGVPTKTKTMWEPVTSTSLMIVTPTVASNSSHDSLTSANMAGLNLSSKDYFVGLVLPPFLAVAVSVPVRILDQTAKLYQPFHALTIKHGAETVDSLCLQSSSLLGFVTGVQSLMRHHVLLSVTGLLLLINAVLIPLSAEAFRISVQGPDCSPRTAASSDCNVVLQASPTLVSIAIALLSIMMLLAIVSAITLRKWKTGVWKNPWSMEVMGLLATNEKFCALIKRLKPKNSGVITNKDAIKAFGQRRFGLKGWYDTYGWEYGIVVENDAGSLLKSKKRSVGFSKKNLGRRSKAMPFYVLSIWGRLLALLLLVALLITSLVYISTGANSKFDHFMDGDSLGVRFLFCGVGVVVSLFWATFFNAVAFLSPYRLYRKCYDIAPVLTPPTNAYSGLWEVCKWRRPEGYLGLVAFTAILSDVLPILLANVPSKDLQASTAHLVCTWFAAAILSQMLVVITWSFLVDWPPMSMDPSTVAGAMYFALDPGTFMGCYTTRSSTPGGRSSQV</sequence>
<dbReference type="EMBL" id="JAQQWL010000002">
    <property type="protein sequence ID" value="KAK8086838.1"/>
    <property type="molecule type" value="Genomic_DNA"/>
</dbReference>
<dbReference type="GeneID" id="92086284"/>
<keyword evidence="4" id="KW-1185">Reference proteome</keyword>
<dbReference type="Proteomes" id="UP001480595">
    <property type="component" value="Unassembled WGS sequence"/>
</dbReference>
<feature type="region of interest" description="Disordered" evidence="1">
    <location>
        <begin position="674"/>
        <end position="728"/>
    </location>
</feature>
<feature type="transmembrane region" description="Helical" evidence="2">
    <location>
        <begin position="182"/>
        <end position="205"/>
    </location>
</feature>
<keyword evidence="2" id="KW-0472">Membrane</keyword>
<feature type="transmembrane region" description="Helical" evidence="2">
    <location>
        <begin position="1107"/>
        <end position="1127"/>
    </location>
</feature>
<feature type="transmembrane region" description="Helical" evidence="2">
    <location>
        <begin position="1423"/>
        <end position="1447"/>
    </location>
</feature>
<accession>A0ABR1WUJ2</accession>
<feature type="region of interest" description="Disordered" evidence="1">
    <location>
        <begin position="743"/>
        <end position="821"/>
    </location>
</feature>
<feature type="compositionally biased region" description="Polar residues" evidence="1">
    <location>
        <begin position="348"/>
        <end position="357"/>
    </location>
</feature>
<feature type="compositionally biased region" description="Basic residues" evidence="1">
    <location>
        <begin position="1"/>
        <end position="11"/>
    </location>
</feature>
<dbReference type="PANTHER" id="PTHR37544">
    <property type="entry name" value="SPRAY-RELATED"/>
    <property type="match status" value="1"/>
</dbReference>
<feature type="compositionally biased region" description="Pro residues" evidence="1">
    <location>
        <begin position="314"/>
        <end position="326"/>
    </location>
</feature>
<feature type="compositionally biased region" description="Pro residues" evidence="1">
    <location>
        <begin position="779"/>
        <end position="791"/>
    </location>
</feature>
<feature type="compositionally biased region" description="Basic and acidic residues" evidence="1">
    <location>
        <begin position="21"/>
        <end position="35"/>
    </location>
</feature>
<feature type="compositionally biased region" description="Low complexity" evidence="1">
    <location>
        <begin position="425"/>
        <end position="436"/>
    </location>
</feature>
<evidence type="ECO:0008006" key="5">
    <source>
        <dbReference type="Google" id="ProtNLM"/>
    </source>
</evidence>
<keyword evidence="2" id="KW-1133">Transmembrane helix</keyword>
<evidence type="ECO:0000313" key="3">
    <source>
        <dbReference type="EMBL" id="KAK8086838.1"/>
    </source>
</evidence>
<feature type="transmembrane region" description="Helical" evidence="2">
    <location>
        <begin position="1330"/>
        <end position="1354"/>
    </location>
</feature>
<feature type="region of interest" description="Disordered" evidence="1">
    <location>
        <begin position="1"/>
        <end position="44"/>
    </location>
</feature>
<reference evidence="3 4" key="1">
    <citation type="submission" date="2023-01" db="EMBL/GenBank/DDBJ databases">
        <title>Analysis of 21 Apiospora genomes using comparative genomics revels a genus with tremendous synthesis potential of carbohydrate active enzymes and secondary metabolites.</title>
        <authorList>
            <person name="Sorensen T."/>
        </authorList>
    </citation>
    <scope>NUCLEOTIDE SEQUENCE [LARGE SCALE GENOMIC DNA]</scope>
    <source>
        <strain evidence="3 4">CBS 135458</strain>
    </source>
</reference>
<dbReference type="RefSeq" id="XP_066721362.1">
    <property type="nucleotide sequence ID" value="XM_066853221.1"/>
</dbReference>
<evidence type="ECO:0000256" key="1">
    <source>
        <dbReference type="SAM" id="MobiDB-lite"/>
    </source>
</evidence>
<feature type="transmembrane region" description="Helical" evidence="2">
    <location>
        <begin position="1039"/>
        <end position="1060"/>
    </location>
</feature>
<dbReference type="PANTHER" id="PTHR37544:SF3">
    <property type="entry name" value="SPRAY"/>
    <property type="match status" value="1"/>
</dbReference>
<protein>
    <recommendedName>
        <fullName evidence="5">Zonadhesin</fullName>
    </recommendedName>
</protein>
<feature type="compositionally biased region" description="Pro residues" evidence="1">
    <location>
        <begin position="678"/>
        <end position="702"/>
    </location>
</feature>
<feature type="transmembrane region" description="Helical" evidence="2">
    <location>
        <begin position="1392"/>
        <end position="1411"/>
    </location>
</feature>
<gene>
    <name evidence="3" type="ORF">PG994_001812</name>
</gene>
<feature type="compositionally biased region" description="Pro residues" evidence="1">
    <location>
        <begin position="410"/>
        <end position="424"/>
    </location>
</feature>
<feature type="region of interest" description="Disordered" evidence="1">
    <location>
        <begin position="259"/>
        <end position="450"/>
    </location>
</feature>
<dbReference type="Pfam" id="PF11915">
    <property type="entry name" value="DUF3433"/>
    <property type="match status" value="1"/>
</dbReference>
<dbReference type="InterPro" id="IPR021840">
    <property type="entry name" value="DUF3433"/>
</dbReference>